<comment type="caution">
    <text evidence="1">The sequence shown here is derived from an EMBL/GenBank/DDBJ whole genome shotgun (WGS) entry which is preliminary data.</text>
</comment>
<dbReference type="PANTHER" id="PTHR33334">
    <property type="entry name" value="PROTEIN LNK1"/>
    <property type="match status" value="1"/>
</dbReference>
<evidence type="ECO:0000313" key="1">
    <source>
        <dbReference type="EMBL" id="KAF3328098.1"/>
    </source>
</evidence>
<dbReference type="InterPro" id="IPR039928">
    <property type="entry name" value="LNK"/>
</dbReference>
<proteinExistence type="predicted"/>
<dbReference type="GO" id="GO:0006355">
    <property type="term" value="P:regulation of DNA-templated transcription"/>
    <property type="evidence" value="ECO:0007669"/>
    <property type="project" value="InterPro"/>
</dbReference>
<reference evidence="1" key="1">
    <citation type="submission" date="2020-01" db="EMBL/GenBank/DDBJ databases">
        <title>Genome sequence of Kobresia littledalei, the first chromosome-level genome in the family Cyperaceae.</title>
        <authorList>
            <person name="Qu G."/>
        </authorList>
    </citation>
    <scope>NUCLEOTIDE SEQUENCE</scope>
    <source>
        <strain evidence="1">C.B.Clarke</strain>
        <tissue evidence="1">Leaf</tissue>
    </source>
</reference>
<keyword evidence="2" id="KW-1185">Reference proteome</keyword>
<sequence>MLTKLLNDPINNIFCQIGTAAKNGLDAFGISLLPDDLSINSSMMSQASMALDSSTLVNPRGSITQRSILVADMAKPMILEATALRKLESVLSRINERTRICFRDACYRLANDSRLLLDESKNESHEFHFEPSFSTSSRLYKVETEEKETNEIDRAIVNLLFNPPCTKPQETWAT</sequence>
<dbReference type="Proteomes" id="UP000623129">
    <property type="component" value="Unassembled WGS sequence"/>
</dbReference>
<gene>
    <name evidence="1" type="ORF">FCM35_KLT06704</name>
</gene>
<protein>
    <submittedName>
        <fullName evidence="1">Uncharacterized protein</fullName>
    </submittedName>
</protein>
<dbReference type="OrthoDB" id="1939712at2759"/>
<organism evidence="1 2">
    <name type="scientific">Carex littledalei</name>
    <dbReference type="NCBI Taxonomy" id="544730"/>
    <lineage>
        <taxon>Eukaryota</taxon>
        <taxon>Viridiplantae</taxon>
        <taxon>Streptophyta</taxon>
        <taxon>Embryophyta</taxon>
        <taxon>Tracheophyta</taxon>
        <taxon>Spermatophyta</taxon>
        <taxon>Magnoliopsida</taxon>
        <taxon>Liliopsida</taxon>
        <taxon>Poales</taxon>
        <taxon>Cyperaceae</taxon>
        <taxon>Cyperoideae</taxon>
        <taxon>Cariceae</taxon>
        <taxon>Carex</taxon>
        <taxon>Carex subgen. Euthyceras</taxon>
    </lineage>
</organism>
<name>A0A833QT13_9POAL</name>
<dbReference type="PANTHER" id="PTHR33334:SF5">
    <property type="entry name" value="PROTEIN LNK2"/>
    <property type="match status" value="1"/>
</dbReference>
<accession>A0A833QT13</accession>
<dbReference type="GO" id="GO:0007623">
    <property type="term" value="P:circadian rhythm"/>
    <property type="evidence" value="ECO:0007669"/>
    <property type="project" value="InterPro"/>
</dbReference>
<evidence type="ECO:0000313" key="2">
    <source>
        <dbReference type="Proteomes" id="UP000623129"/>
    </source>
</evidence>
<dbReference type="AlphaFoldDB" id="A0A833QT13"/>
<dbReference type="EMBL" id="SWLB01000016">
    <property type="protein sequence ID" value="KAF3328098.1"/>
    <property type="molecule type" value="Genomic_DNA"/>
</dbReference>